<comment type="caution">
    <text evidence="1">The sequence shown here is derived from an EMBL/GenBank/DDBJ whole genome shotgun (WGS) entry which is preliminary data.</text>
</comment>
<proteinExistence type="predicted"/>
<dbReference type="OrthoDB" id="8481162at2"/>
<evidence type="ECO:0000313" key="2">
    <source>
        <dbReference type="Proteomes" id="UP000293342"/>
    </source>
</evidence>
<dbReference type="AlphaFoldDB" id="A0A4R0K425"/>
<reference evidence="1 2" key="1">
    <citation type="submission" date="2019-02" db="EMBL/GenBank/DDBJ databases">
        <title>Kribbella capetownensis sp. nov. and Kribbella speibonae sp. nov., isolated from soil.</title>
        <authorList>
            <person name="Curtis S.M."/>
            <person name="Norton I."/>
            <person name="Everest G.J."/>
            <person name="Meyers P.R."/>
        </authorList>
    </citation>
    <scope>NUCLEOTIDE SEQUENCE [LARGE SCALE GENOMIC DNA]</scope>
    <source>
        <strain evidence="1 2">YM53</strain>
    </source>
</reference>
<protein>
    <recommendedName>
        <fullName evidence="3">DUF1579 domain-containing protein</fullName>
    </recommendedName>
</protein>
<accession>A0A4R0K425</accession>
<organism evidence="1 2">
    <name type="scientific">Kribbella capetownensis</name>
    <dbReference type="NCBI Taxonomy" id="1572659"/>
    <lineage>
        <taxon>Bacteria</taxon>
        <taxon>Bacillati</taxon>
        <taxon>Actinomycetota</taxon>
        <taxon>Actinomycetes</taxon>
        <taxon>Propionibacteriales</taxon>
        <taxon>Kribbellaceae</taxon>
        <taxon>Kribbella</taxon>
    </lineage>
</organism>
<name>A0A4R0K425_9ACTN</name>
<keyword evidence="2" id="KW-1185">Reference proteome</keyword>
<gene>
    <name evidence="1" type="ORF">E0H75_07405</name>
</gene>
<evidence type="ECO:0000313" key="1">
    <source>
        <dbReference type="EMBL" id="TCC53504.1"/>
    </source>
</evidence>
<dbReference type="RefSeq" id="WP_131512424.1">
    <property type="nucleotide sequence ID" value="NZ_SJKD01000001.1"/>
</dbReference>
<dbReference type="Proteomes" id="UP000293342">
    <property type="component" value="Unassembled WGS sequence"/>
</dbReference>
<sequence>MSDNKPVVSEPNPKLIELTDRLSGQWRVSGPGIEGKAEYKSLRDGLLLVMNVDFVVNGTEVKVIQHITHDPHTDMLRARYMDTMGDDSTYEWVLDGQSLRVSLSDKASDTFFEARFNDDNSEYVGTWHYPDDDVPEERIAYSRIE</sequence>
<evidence type="ECO:0008006" key="3">
    <source>
        <dbReference type="Google" id="ProtNLM"/>
    </source>
</evidence>
<dbReference type="EMBL" id="SJKD01000001">
    <property type="protein sequence ID" value="TCC53504.1"/>
    <property type="molecule type" value="Genomic_DNA"/>
</dbReference>